<organism evidence="2 3">
    <name type="scientific">Aspergillus rambellii</name>
    <dbReference type="NCBI Taxonomy" id="308745"/>
    <lineage>
        <taxon>Eukaryota</taxon>
        <taxon>Fungi</taxon>
        <taxon>Dikarya</taxon>
        <taxon>Ascomycota</taxon>
        <taxon>Pezizomycotina</taxon>
        <taxon>Eurotiomycetes</taxon>
        <taxon>Eurotiomycetidae</taxon>
        <taxon>Eurotiales</taxon>
        <taxon>Aspergillaceae</taxon>
        <taxon>Aspergillus</taxon>
        <taxon>Aspergillus subgen. Nidulantes</taxon>
    </lineage>
</organism>
<feature type="compositionally biased region" description="Polar residues" evidence="1">
    <location>
        <begin position="48"/>
        <end position="57"/>
    </location>
</feature>
<reference evidence="2 3" key="1">
    <citation type="submission" date="2015-02" db="EMBL/GenBank/DDBJ databases">
        <title>Draft Genome Sequences of Two Closely-Related Aflatoxigenic Aspergillus Species Obtained from the Cote d'Ivoire.</title>
        <authorList>
            <person name="Moore G.G."/>
            <person name="Beltz S.B."/>
            <person name="Mack B.M."/>
        </authorList>
    </citation>
    <scope>NUCLEOTIDE SEQUENCE [LARGE SCALE GENOMIC DNA]</scope>
    <source>
        <strain evidence="2 3">SRRC1468</strain>
    </source>
</reference>
<evidence type="ECO:0000256" key="1">
    <source>
        <dbReference type="SAM" id="MobiDB-lite"/>
    </source>
</evidence>
<feature type="region of interest" description="Disordered" evidence="1">
    <location>
        <begin position="1"/>
        <end position="20"/>
    </location>
</feature>
<dbReference type="AlphaFoldDB" id="A0A0F8UVN4"/>
<feature type="region of interest" description="Disordered" evidence="1">
    <location>
        <begin position="25"/>
        <end position="101"/>
    </location>
</feature>
<dbReference type="EMBL" id="JZBS01001234">
    <property type="protein sequence ID" value="KKK23553.1"/>
    <property type="molecule type" value="Genomic_DNA"/>
</dbReference>
<comment type="caution">
    <text evidence="2">The sequence shown here is derived from an EMBL/GenBank/DDBJ whole genome shotgun (WGS) entry which is preliminary data.</text>
</comment>
<feature type="compositionally biased region" description="Polar residues" evidence="1">
    <location>
        <begin position="87"/>
        <end position="96"/>
    </location>
</feature>
<evidence type="ECO:0000313" key="3">
    <source>
        <dbReference type="Proteomes" id="UP000034291"/>
    </source>
</evidence>
<name>A0A0F8UVN4_9EURO</name>
<accession>A0A0F8UVN4</accession>
<gene>
    <name evidence="2" type="ORF">ARAM_006166</name>
</gene>
<feature type="compositionally biased region" description="Basic and acidic residues" evidence="1">
    <location>
        <begin position="1"/>
        <end position="14"/>
    </location>
</feature>
<dbReference type="Proteomes" id="UP000034291">
    <property type="component" value="Unassembled WGS sequence"/>
</dbReference>
<keyword evidence="3" id="KW-1185">Reference proteome</keyword>
<sequence length="493" mass="55425">MSEHNRKKRLENTKRYKSKAWKHLAFQPVETTASTAAAGSSSLTSSTRPTQEPPSKSSRLHPNRPDSAEPSDSPSPGQLPLEENEGPSVTETTNYPPVSAANVDGYAKETAPQSQAIAPIQTSSPWAFLGPGMKDPFDTGHTQLSGRMYQHLQHFLCDLTRLAYPLQRRYGAKLEAHWSTLVRQCPACLQASICVAATNSALTSGELPLTDPSRQKSSLLLLDTFRHRGETIRFADVPDDVRFQISWTDIRVACMSLTKPIFPFVRHSHPENFTITPPSTDLEATASGLVALVEIPGIFSDAIRKIMYDLAGLLWYAEWIKSSPKYQEFDEQTERYYNTEVLYVEYALHSDRYTATGEPKGDATIEGCVRLACLLFHNTTIWDFYPQIAPVFPKPIIALQMALETTIRAGRYHLCRDLLIWLLFVGACSSRILVAQRTFFVNELASAVRLQGVGSWQELRALLFRYFYVDRCYLGPLRELWDEIQTTPVINSV</sequence>
<feature type="compositionally biased region" description="Low complexity" evidence="1">
    <location>
        <begin position="31"/>
        <end position="47"/>
    </location>
</feature>
<protein>
    <submittedName>
        <fullName evidence="2">Uncharacterized protein</fullName>
    </submittedName>
</protein>
<dbReference type="PANTHER" id="PTHR37540">
    <property type="entry name" value="TRANSCRIPTION FACTOR (ACR-2), PUTATIVE-RELATED-RELATED"/>
    <property type="match status" value="1"/>
</dbReference>
<dbReference type="STRING" id="308745.A0A0F8UVN4"/>
<dbReference type="PANTHER" id="PTHR37540:SF5">
    <property type="entry name" value="TRANSCRIPTION FACTOR DOMAIN-CONTAINING PROTEIN"/>
    <property type="match status" value="1"/>
</dbReference>
<evidence type="ECO:0000313" key="2">
    <source>
        <dbReference type="EMBL" id="KKK23553.1"/>
    </source>
</evidence>
<dbReference type="OrthoDB" id="4158087at2759"/>
<proteinExistence type="predicted"/>